<gene>
    <name evidence="2" type="primary">Acey_s0373.g170</name>
    <name evidence="2" type="ORF">Y032_0373g170</name>
</gene>
<proteinExistence type="predicted"/>
<dbReference type="AlphaFoldDB" id="A0A016RU17"/>
<dbReference type="Proteomes" id="UP000024635">
    <property type="component" value="Unassembled WGS sequence"/>
</dbReference>
<dbReference type="Gene3D" id="3.30.420.10">
    <property type="entry name" value="Ribonuclease H-like superfamily/Ribonuclease H"/>
    <property type="match status" value="1"/>
</dbReference>
<comment type="caution">
    <text evidence="2">The sequence shown here is derived from an EMBL/GenBank/DDBJ whole genome shotgun (WGS) entry which is preliminary data.</text>
</comment>
<feature type="region of interest" description="Disordered" evidence="1">
    <location>
        <begin position="1"/>
        <end position="23"/>
    </location>
</feature>
<reference evidence="3" key="1">
    <citation type="journal article" date="2015" name="Nat. Genet.">
        <title>The genome and transcriptome of the zoonotic hookworm Ancylostoma ceylanicum identify infection-specific gene families.</title>
        <authorList>
            <person name="Schwarz E.M."/>
            <person name="Hu Y."/>
            <person name="Antoshechkin I."/>
            <person name="Miller M.M."/>
            <person name="Sternberg P.W."/>
            <person name="Aroian R.V."/>
        </authorList>
    </citation>
    <scope>NUCLEOTIDE SEQUENCE</scope>
    <source>
        <strain evidence="3">HY135</strain>
    </source>
</reference>
<dbReference type="EMBL" id="JARK01001709">
    <property type="protein sequence ID" value="EYB81811.1"/>
    <property type="molecule type" value="Genomic_DNA"/>
</dbReference>
<sequence>MNGAALERRKPFETSTAHWERTPIPSALPTAVSLAPRKGTRTSKTSRGRDGTVLTRWIPHVLTDGMRFTRVSICQSLLLRPQRKEFPEDLIIGDESCVLYDSNAHRAVWLPGGEDSPTQAKSGLHSKKCLLCCF</sequence>
<dbReference type="InterPro" id="IPR036397">
    <property type="entry name" value="RNaseH_sf"/>
</dbReference>
<evidence type="ECO:0000313" key="3">
    <source>
        <dbReference type="Proteomes" id="UP000024635"/>
    </source>
</evidence>
<evidence type="ECO:0000256" key="1">
    <source>
        <dbReference type="SAM" id="MobiDB-lite"/>
    </source>
</evidence>
<dbReference type="GO" id="GO:0003676">
    <property type="term" value="F:nucleic acid binding"/>
    <property type="evidence" value="ECO:0007669"/>
    <property type="project" value="InterPro"/>
</dbReference>
<protein>
    <submittedName>
        <fullName evidence="2">Uncharacterized protein</fullName>
    </submittedName>
</protein>
<organism evidence="2 3">
    <name type="scientific">Ancylostoma ceylanicum</name>
    <dbReference type="NCBI Taxonomy" id="53326"/>
    <lineage>
        <taxon>Eukaryota</taxon>
        <taxon>Metazoa</taxon>
        <taxon>Ecdysozoa</taxon>
        <taxon>Nematoda</taxon>
        <taxon>Chromadorea</taxon>
        <taxon>Rhabditida</taxon>
        <taxon>Rhabditina</taxon>
        <taxon>Rhabditomorpha</taxon>
        <taxon>Strongyloidea</taxon>
        <taxon>Ancylostomatidae</taxon>
        <taxon>Ancylostomatinae</taxon>
        <taxon>Ancylostoma</taxon>
    </lineage>
</organism>
<dbReference type="STRING" id="53326.A0A016RU17"/>
<keyword evidence="3" id="KW-1185">Reference proteome</keyword>
<dbReference type="OrthoDB" id="10017160at2759"/>
<evidence type="ECO:0000313" key="2">
    <source>
        <dbReference type="EMBL" id="EYB81811.1"/>
    </source>
</evidence>
<name>A0A016RU17_9BILA</name>
<feature type="compositionally biased region" description="Basic and acidic residues" evidence="1">
    <location>
        <begin position="1"/>
        <end position="12"/>
    </location>
</feature>
<accession>A0A016RU17</accession>